<dbReference type="AlphaFoldDB" id="A0A1H8NPI8"/>
<keyword evidence="3" id="KW-1185">Reference proteome</keyword>
<name>A0A1H8NPI8_9RHOB</name>
<evidence type="ECO:0000313" key="3">
    <source>
        <dbReference type="Proteomes" id="UP000183002"/>
    </source>
</evidence>
<dbReference type="EMBL" id="FOCO01000094">
    <property type="protein sequence ID" value="SEO31564.1"/>
    <property type="molecule type" value="Genomic_DNA"/>
</dbReference>
<gene>
    <name evidence="2" type="ORF">SAMN05216227_10943</name>
</gene>
<organism evidence="2 3">
    <name type="scientific">Pseudorhodobacter antarcticus</name>
    <dbReference type="NCBI Taxonomy" id="1077947"/>
    <lineage>
        <taxon>Bacteria</taxon>
        <taxon>Pseudomonadati</taxon>
        <taxon>Pseudomonadota</taxon>
        <taxon>Alphaproteobacteria</taxon>
        <taxon>Rhodobacterales</taxon>
        <taxon>Paracoccaceae</taxon>
        <taxon>Pseudorhodobacter</taxon>
    </lineage>
</organism>
<feature type="non-terminal residue" evidence="2">
    <location>
        <position position="25"/>
    </location>
</feature>
<sequence length="25" mass="2923">MDKRYKHLNGEERGVILAEHRRGAS</sequence>
<evidence type="ECO:0000256" key="1">
    <source>
        <dbReference type="SAM" id="MobiDB-lite"/>
    </source>
</evidence>
<reference evidence="2 3" key="1">
    <citation type="submission" date="2016-10" db="EMBL/GenBank/DDBJ databases">
        <authorList>
            <person name="de Groot N.N."/>
        </authorList>
    </citation>
    <scope>NUCLEOTIDE SEQUENCE [LARGE SCALE GENOMIC DNA]</scope>
    <source>
        <strain evidence="2 3">CGMCC 1.10836</strain>
    </source>
</reference>
<dbReference type="Proteomes" id="UP000183002">
    <property type="component" value="Unassembled WGS sequence"/>
</dbReference>
<evidence type="ECO:0000313" key="2">
    <source>
        <dbReference type="EMBL" id="SEO31564.1"/>
    </source>
</evidence>
<accession>A0A1H8NPI8</accession>
<feature type="region of interest" description="Disordered" evidence="1">
    <location>
        <begin position="1"/>
        <end position="25"/>
    </location>
</feature>
<protein>
    <submittedName>
        <fullName evidence="2">Uncharacterized protein</fullName>
    </submittedName>
</protein>
<proteinExistence type="predicted"/>